<dbReference type="PANTHER" id="PTHR32322:SF2">
    <property type="entry name" value="EAMA DOMAIN-CONTAINING PROTEIN"/>
    <property type="match status" value="1"/>
</dbReference>
<evidence type="ECO:0000256" key="5">
    <source>
        <dbReference type="ARBA" id="ARBA00023136"/>
    </source>
</evidence>
<comment type="similarity">
    <text evidence="2">Belongs to the EamA transporter family.</text>
</comment>
<evidence type="ECO:0000256" key="4">
    <source>
        <dbReference type="ARBA" id="ARBA00022989"/>
    </source>
</evidence>
<evidence type="ECO:0000256" key="2">
    <source>
        <dbReference type="ARBA" id="ARBA00007362"/>
    </source>
</evidence>
<feature type="transmembrane region" description="Helical" evidence="6">
    <location>
        <begin position="266"/>
        <end position="283"/>
    </location>
</feature>
<organism evidence="8 9">
    <name type="scientific">Actibacterium atlanticum</name>
    <dbReference type="NCBI Taxonomy" id="1461693"/>
    <lineage>
        <taxon>Bacteria</taxon>
        <taxon>Pseudomonadati</taxon>
        <taxon>Pseudomonadota</taxon>
        <taxon>Alphaproteobacteria</taxon>
        <taxon>Rhodobacterales</taxon>
        <taxon>Roseobacteraceae</taxon>
        <taxon>Actibacterium</taxon>
    </lineage>
</organism>
<dbReference type="STRING" id="1461693.ATO10_12229"/>
<feature type="transmembrane region" description="Helical" evidence="6">
    <location>
        <begin position="212"/>
        <end position="233"/>
    </location>
</feature>
<dbReference type="AlphaFoldDB" id="A0A058ZII0"/>
<dbReference type="InterPro" id="IPR050638">
    <property type="entry name" value="AA-Vitamin_Transporters"/>
</dbReference>
<feature type="transmembrane region" description="Helical" evidence="6">
    <location>
        <begin position="181"/>
        <end position="200"/>
    </location>
</feature>
<feature type="transmembrane region" description="Helical" evidence="6">
    <location>
        <begin position="150"/>
        <end position="169"/>
    </location>
</feature>
<keyword evidence="5 6" id="KW-0472">Membrane</keyword>
<keyword evidence="4 6" id="KW-1133">Transmembrane helix</keyword>
<proteinExistence type="inferred from homology"/>
<sequence>MSLVNWAVIVLLGIGWGSSFFFNEVLLRELGPFGLSLGRVGLGALGCWIYLAATGGLRGASMREARQFLLIGLVQYGLPFSIYALAQQYITGGAAGIINALTPVMVVIVAHFWPGRERATVLKSIGVAIGFSGIVLLAVPALQAGGGSQLWAILFAALAPVCYAIAVNYTKAVTGVPHAAMAAWGLTMATLFLAPVTLIMEGVPVVTRPESWASLAMVGFVLTSASFIVFYWVLARVGPLATSTVTYVAPISAVLLGVWFLNEQLLWPQLAGMGAIFTALLLIDGRLVRLLRPKGNHQPDG</sequence>
<feature type="domain" description="EamA" evidence="7">
    <location>
        <begin position="151"/>
        <end position="283"/>
    </location>
</feature>
<feature type="transmembrane region" description="Helical" evidence="6">
    <location>
        <begin position="240"/>
        <end position="260"/>
    </location>
</feature>
<feature type="transmembrane region" description="Helical" evidence="6">
    <location>
        <begin position="33"/>
        <end position="56"/>
    </location>
</feature>
<dbReference type="SUPFAM" id="SSF103481">
    <property type="entry name" value="Multidrug resistance efflux transporter EmrE"/>
    <property type="match status" value="2"/>
</dbReference>
<keyword evidence="9" id="KW-1185">Reference proteome</keyword>
<dbReference type="OrthoDB" id="9810556at2"/>
<dbReference type="InterPro" id="IPR037185">
    <property type="entry name" value="EmrE-like"/>
</dbReference>
<evidence type="ECO:0000313" key="8">
    <source>
        <dbReference type="EMBL" id="KCV81373.1"/>
    </source>
</evidence>
<feature type="transmembrane region" description="Helical" evidence="6">
    <location>
        <begin position="68"/>
        <end position="86"/>
    </location>
</feature>
<accession>A0A058ZII0</accession>
<gene>
    <name evidence="8" type="ORF">ATO10_12229</name>
</gene>
<protein>
    <recommendedName>
        <fullName evidence="7">EamA domain-containing protein</fullName>
    </recommendedName>
</protein>
<dbReference type="RefSeq" id="WP_035251970.1">
    <property type="nucleotide sequence ID" value="NZ_AQQY01000008.1"/>
</dbReference>
<evidence type="ECO:0000256" key="1">
    <source>
        <dbReference type="ARBA" id="ARBA00004141"/>
    </source>
</evidence>
<feature type="transmembrane region" description="Helical" evidence="6">
    <location>
        <begin position="92"/>
        <end position="113"/>
    </location>
</feature>
<dbReference type="InterPro" id="IPR000620">
    <property type="entry name" value="EamA_dom"/>
</dbReference>
<evidence type="ECO:0000313" key="9">
    <source>
        <dbReference type="Proteomes" id="UP000024836"/>
    </source>
</evidence>
<dbReference type="Proteomes" id="UP000024836">
    <property type="component" value="Unassembled WGS sequence"/>
</dbReference>
<dbReference type="Pfam" id="PF00892">
    <property type="entry name" value="EamA"/>
    <property type="match status" value="2"/>
</dbReference>
<comment type="subcellular location">
    <subcellularLocation>
        <location evidence="1">Membrane</location>
        <topology evidence="1">Multi-pass membrane protein</topology>
    </subcellularLocation>
</comment>
<dbReference type="eggNOG" id="COG0697">
    <property type="taxonomic scope" value="Bacteria"/>
</dbReference>
<evidence type="ECO:0000259" key="7">
    <source>
        <dbReference type="Pfam" id="PF00892"/>
    </source>
</evidence>
<feature type="transmembrane region" description="Helical" evidence="6">
    <location>
        <begin position="125"/>
        <end position="144"/>
    </location>
</feature>
<evidence type="ECO:0000256" key="6">
    <source>
        <dbReference type="SAM" id="Phobius"/>
    </source>
</evidence>
<reference evidence="8 9" key="1">
    <citation type="submission" date="2013-04" db="EMBL/GenBank/DDBJ databases">
        <title>Shimia sp. 22II-S11-Z10 Genome Sequencing.</title>
        <authorList>
            <person name="Lai Q."/>
            <person name="Li G."/>
            <person name="Shao Z."/>
        </authorList>
    </citation>
    <scope>NUCLEOTIDE SEQUENCE [LARGE SCALE GENOMIC DNA]</scope>
    <source>
        <strain evidence="9">22II-S11-Z10</strain>
    </source>
</reference>
<dbReference type="GO" id="GO:0016020">
    <property type="term" value="C:membrane"/>
    <property type="evidence" value="ECO:0007669"/>
    <property type="project" value="UniProtKB-SubCell"/>
</dbReference>
<evidence type="ECO:0000256" key="3">
    <source>
        <dbReference type="ARBA" id="ARBA00022692"/>
    </source>
</evidence>
<comment type="caution">
    <text evidence="8">The sequence shown here is derived from an EMBL/GenBank/DDBJ whole genome shotgun (WGS) entry which is preliminary data.</text>
</comment>
<dbReference type="EMBL" id="AQQY01000008">
    <property type="protein sequence ID" value="KCV81373.1"/>
    <property type="molecule type" value="Genomic_DNA"/>
</dbReference>
<dbReference type="PANTHER" id="PTHR32322">
    <property type="entry name" value="INNER MEMBRANE TRANSPORTER"/>
    <property type="match status" value="1"/>
</dbReference>
<keyword evidence="3 6" id="KW-0812">Transmembrane</keyword>
<feature type="domain" description="EamA" evidence="7">
    <location>
        <begin position="8"/>
        <end position="137"/>
    </location>
</feature>
<name>A0A058ZII0_9RHOB</name>